<gene>
    <name evidence="3" type="ordered locus">Snas_0733</name>
</gene>
<dbReference type="EMBL" id="CP001778">
    <property type="protein sequence ID" value="ADD40445.1"/>
    <property type="molecule type" value="Genomic_DNA"/>
</dbReference>
<dbReference type="eggNOG" id="COG0741">
    <property type="taxonomic scope" value="Bacteria"/>
</dbReference>
<dbReference type="RefSeq" id="WP_013016016.1">
    <property type="nucleotide sequence ID" value="NC_013947.1"/>
</dbReference>
<dbReference type="Proteomes" id="UP000000844">
    <property type="component" value="Chromosome"/>
</dbReference>
<keyword evidence="2" id="KW-1133">Transmembrane helix</keyword>
<feature type="region of interest" description="Disordered" evidence="1">
    <location>
        <begin position="1"/>
        <end position="28"/>
    </location>
</feature>
<proteinExistence type="predicted"/>
<evidence type="ECO:0008006" key="5">
    <source>
        <dbReference type="Google" id="ProtNLM"/>
    </source>
</evidence>
<protein>
    <recommendedName>
        <fullName evidence="5">Transglycosylase SLT domain-containing protein</fullName>
    </recommendedName>
</protein>
<feature type="compositionally biased region" description="Low complexity" evidence="1">
    <location>
        <begin position="61"/>
        <end position="71"/>
    </location>
</feature>
<dbReference type="AlphaFoldDB" id="D3Q7U0"/>
<accession>D3Q7U0</accession>
<keyword evidence="2" id="KW-0472">Membrane</keyword>
<evidence type="ECO:0000313" key="3">
    <source>
        <dbReference type="EMBL" id="ADD40445.1"/>
    </source>
</evidence>
<dbReference type="KEGG" id="sna:Snas_0733"/>
<evidence type="ECO:0000256" key="2">
    <source>
        <dbReference type="SAM" id="Phobius"/>
    </source>
</evidence>
<feature type="transmembrane region" description="Helical" evidence="2">
    <location>
        <begin position="31"/>
        <end position="51"/>
    </location>
</feature>
<reference evidence="3 4" key="1">
    <citation type="journal article" date="2009" name="Stand. Genomic Sci.">
        <title>Complete genome sequence of Stackebrandtia nassauensis type strain (LLR-40K-21).</title>
        <authorList>
            <person name="Munk C."/>
            <person name="Lapidus A."/>
            <person name="Copeland A."/>
            <person name="Jando M."/>
            <person name="Mayilraj S."/>
            <person name="Glavina Del Rio T."/>
            <person name="Nolan M."/>
            <person name="Chen F."/>
            <person name="Lucas S."/>
            <person name="Tice H."/>
            <person name="Cheng J.F."/>
            <person name="Han C."/>
            <person name="Detter J.C."/>
            <person name="Bruce D."/>
            <person name="Goodwin L."/>
            <person name="Chain P."/>
            <person name="Pitluck S."/>
            <person name="Goker M."/>
            <person name="Ovchinikova G."/>
            <person name="Pati A."/>
            <person name="Ivanova N."/>
            <person name="Mavromatis K."/>
            <person name="Chen A."/>
            <person name="Palaniappan K."/>
            <person name="Land M."/>
            <person name="Hauser L."/>
            <person name="Chang Y.J."/>
            <person name="Jeffries C.D."/>
            <person name="Bristow J."/>
            <person name="Eisen J.A."/>
            <person name="Markowitz V."/>
            <person name="Hugenholtz P."/>
            <person name="Kyrpides N.C."/>
            <person name="Klenk H.P."/>
        </authorList>
    </citation>
    <scope>NUCLEOTIDE SEQUENCE [LARGE SCALE GENOMIC DNA]</scope>
    <source>
        <strain evidence="4">DSM 44728 / CIP 108903 / NRRL B-16338 / NBRC 102104 / LLR-40K-21</strain>
    </source>
</reference>
<keyword evidence="2" id="KW-0812">Transmembrane</keyword>
<evidence type="ECO:0000256" key="1">
    <source>
        <dbReference type="SAM" id="MobiDB-lite"/>
    </source>
</evidence>
<feature type="region of interest" description="Disordered" evidence="1">
    <location>
        <begin position="56"/>
        <end position="120"/>
    </location>
</feature>
<sequence>MNDAPEENVEPTRKTSRGQRLRGWVTSQPRLRLGLVGVVALALVAGAWTGVSYASNGSEPAAAKPSATADAGDSQSLSPEPHPSTAPEKEKTEKEKKPKPKATEEEEKPKTEAPAPGCDGFSGNQLTACKMLDDHGFGTDQMDCLSQLWDHESGWNHQASNGSSGAYGIPQALPGDKMASAGSDWSSNPATQIEWGLGYIADRYGNPCGAWGFWQSNNYY</sequence>
<name>D3Q7U0_STANL</name>
<dbReference type="STRING" id="446470.Snas_0733"/>
<dbReference type="SUPFAM" id="SSF53955">
    <property type="entry name" value="Lysozyme-like"/>
    <property type="match status" value="1"/>
</dbReference>
<dbReference type="HOGENOM" id="CLU_059319_2_0_11"/>
<dbReference type="InterPro" id="IPR023346">
    <property type="entry name" value="Lysozyme-like_dom_sf"/>
</dbReference>
<feature type="compositionally biased region" description="Basic and acidic residues" evidence="1">
    <location>
        <begin position="87"/>
        <end position="111"/>
    </location>
</feature>
<organism evidence="3 4">
    <name type="scientific">Stackebrandtia nassauensis (strain DSM 44728 / CIP 108903 / NRRL B-16338 / NBRC 102104 / LLR-40K-21)</name>
    <dbReference type="NCBI Taxonomy" id="446470"/>
    <lineage>
        <taxon>Bacteria</taxon>
        <taxon>Bacillati</taxon>
        <taxon>Actinomycetota</taxon>
        <taxon>Actinomycetes</taxon>
        <taxon>Glycomycetales</taxon>
        <taxon>Glycomycetaceae</taxon>
        <taxon>Stackebrandtia</taxon>
    </lineage>
</organism>
<evidence type="ECO:0000313" key="4">
    <source>
        <dbReference type="Proteomes" id="UP000000844"/>
    </source>
</evidence>
<keyword evidence="4" id="KW-1185">Reference proteome</keyword>